<dbReference type="GO" id="GO:0005524">
    <property type="term" value="F:ATP binding"/>
    <property type="evidence" value="ECO:0007669"/>
    <property type="project" value="UniProtKB-KW"/>
</dbReference>
<name>A0A8I1L944_9CORY</name>
<reference evidence="12 13" key="1">
    <citation type="submission" date="2020-12" db="EMBL/GenBank/DDBJ databases">
        <title>Draft genome sequence of the commensal strain Corynebacterium tuberculostearicum MFP09/CIP 102622 isolated from human skin.</title>
        <authorList>
            <person name="Boukerb A.M."/>
            <person name="Janvier X."/>
            <person name="Feuilloley M.G.J."/>
            <person name="Groboillot A."/>
        </authorList>
    </citation>
    <scope>NUCLEOTIDE SEQUENCE [LARGE SCALE GENOMIC DNA]</scope>
    <source>
        <strain evidence="12 13">CIP 102622</strain>
    </source>
</reference>
<accession>A0A8I1L944</accession>
<evidence type="ECO:0000256" key="4">
    <source>
        <dbReference type="ARBA" id="ARBA00022679"/>
    </source>
</evidence>
<dbReference type="SMART" id="SM00387">
    <property type="entry name" value="HATPase_c"/>
    <property type="match status" value="1"/>
</dbReference>
<feature type="transmembrane region" description="Helical" evidence="10">
    <location>
        <begin position="12"/>
        <end position="30"/>
    </location>
</feature>
<dbReference type="PROSITE" id="PS50109">
    <property type="entry name" value="HIS_KIN"/>
    <property type="match status" value="1"/>
</dbReference>
<keyword evidence="13" id="KW-1185">Reference proteome</keyword>
<keyword evidence="6 12" id="KW-0418">Kinase</keyword>
<keyword evidence="10" id="KW-0472">Membrane</keyword>
<evidence type="ECO:0000313" key="12">
    <source>
        <dbReference type="EMBL" id="MBK3428258.1"/>
    </source>
</evidence>
<evidence type="ECO:0000256" key="9">
    <source>
        <dbReference type="SAM" id="Coils"/>
    </source>
</evidence>
<keyword evidence="4" id="KW-0808">Transferase</keyword>
<protein>
    <recommendedName>
        <fullName evidence="2">histidine kinase</fullName>
        <ecNumber evidence="2">2.7.13.3</ecNumber>
    </recommendedName>
</protein>
<dbReference type="PANTHER" id="PTHR24421">
    <property type="entry name" value="NITRATE/NITRITE SENSOR PROTEIN NARX-RELATED"/>
    <property type="match status" value="1"/>
</dbReference>
<evidence type="ECO:0000256" key="5">
    <source>
        <dbReference type="ARBA" id="ARBA00022741"/>
    </source>
</evidence>
<dbReference type="GO" id="GO:0046983">
    <property type="term" value="F:protein dimerization activity"/>
    <property type="evidence" value="ECO:0007669"/>
    <property type="project" value="InterPro"/>
</dbReference>
<keyword evidence="10" id="KW-0812">Transmembrane</keyword>
<sequence>MVVFKGQKLWVYGLHAMFAFLLVFGVTRAYVDDRLDARVIGLAITLAVVYSAQRWLPTWLWLGGLCLLWLGLMVHAQDFMWLEFPLIFVFLRALPTMPGLVSIAVLWAAAAFIPAWLHPEGWSIAAAVGPLIGTAFAATVFFIQRRLQAEAAHHRDIAKQLRETQAELAASEHQAGRLEERERLSREIHDTVAQGLSSILLLSRAARGTDDPRTKEEQLAVIEDVASENLAEARRFVRELAGPDERLETQLTSLLSQMRSRVKALGEETTFELVVSGSGKVPGRIKEVIVRAAQEGLNNVIKHAHASRAVVTLGLFEDAVTLDVVDNGCGLSASPSIGNKDHGFGLSGLRGRVESVGGTMNLESGEGTALAVRIPLKERSNG</sequence>
<dbReference type="Pfam" id="PF07730">
    <property type="entry name" value="HisKA_3"/>
    <property type="match status" value="1"/>
</dbReference>
<evidence type="ECO:0000256" key="2">
    <source>
        <dbReference type="ARBA" id="ARBA00012438"/>
    </source>
</evidence>
<evidence type="ECO:0000256" key="10">
    <source>
        <dbReference type="SAM" id="Phobius"/>
    </source>
</evidence>
<feature type="transmembrane region" description="Helical" evidence="10">
    <location>
        <begin position="59"/>
        <end position="76"/>
    </location>
</feature>
<dbReference type="Pfam" id="PF02518">
    <property type="entry name" value="HATPase_c"/>
    <property type="match status" value="1"/>
</dbReference>
<dbReference type="InterPro" id="IPR005467">
    <property type="entry name" value="His_kinase_dom"/>
</dbReference>
<keyword evidence="9" id="KW-0175">Coiled coil</keyword>
<dbReference type="AlphaFoldDB" id="A0A8I1L944"/>
<dbReference type="InterPro" id="IPR003594">
    <property type="entry name" value="HATPase_dom"/>
</dbReference>
<proteinExistence type="predicted"/>
<dbReference type="GO" id="GO:0000155">
    <property type="term" value="F:phosphorelay sensor kinase activity"/>
    <property type="evidence" value="ECO:0007669"/>
    <property type="project" value="InterPro"/>
</dbReference>
<feature type="coiled-coil region" evidence="9">
    <location>
        <begin position="154"/>
        <end position="181"/>
    </location>
</feature>
<evidence type="ECO:0000259" key="11">
    <source>
        <dbReference type="PROSITE" id="PS50109"/>
    </source>
</evidence>
<evidence type="ECO:0000256" key="1">
    <source>
        <dbReference type="ARBA" id="ARBA00000085"/>
    </source>
</evidence>
<organism evidence="12 13">
    <name type="scientific">Corynebacterium tuberculostearicum</name>
    <dbReference type="NCBI Taxonomy" id="38304"/>
    <lineage>
        <taxon>Bacteria</taxon>
        <taxon>Bacillati</taxon>
        <taxon>Actinomycetota</taxon>
        <taxon>Actinomycetes</taxon>
        <taxon>Mycobacteriales</taxon>
        <taxon>Corynebacteriaceae</taxon>
        <taxon>Corynebacterium</taxon>
    </lineage>
</organism>
<keyword evidence="8" id="KW-0902">Two-component regulatory system</keyword>
<keyword evidence="10" id="KW-1133">Transmembrane helix</keyword>
<dbReference type="PIRSF" id="PIRSF037434">
    <property type="entry name" value="STHK_ChrS"/>
    <property type="match status" value="1"/>
</dbReference>
<keyword evidence="7" id="KW-0067">ATP-binding</keyword>
<feature type="domain" description="Histidine kinase" evidence="11">
    <location>
        <begin position="183"/>
        <end position="378"/>
    </location>
</feature>
<dbReference type="InterPro" id="IPR050482">
    <property type="entry name" value="Sensor_HK_TwoCompSys"/>
</dbReference>
<evidence type="ECO:0000256" key="6">
    <source>
        <dbReference type="ARBA" id="ARBA00022777"/>
    </source>
</evidence>
<keyword evidence="3" id="KW-0597">Phosphoprotein</keyword>
<dbReference type="Proteomes" id="UP000603369">
    <property type="component" value="Unassembled WGS sequence"/>
</dbReference>
<comment type="catalytic activity">
    <reaction evidence="1">
        <text>ATP + protein L-histidine = ADP + protein N-phospho-L-histidine.</text>
        <dbReference type="EC" id="2.7.13.3"/>
    </reaction>
</comment>
<dbReference type="GO" id="GO:0016020">
    <property type="term" value="C:membrane"/>
    <property type="evidence" value="ECO:0007669"/>
    <property type="project" value="InterPro"/>
</dbReference>
<dbReference type="InterPro" id="IPR017205">
    <property type="entry name" value="Sig_transdc_His_kinase_ChrS"/>
</dbReference>
<evidence type="ECO:0000256" key="8">
    <source>
        <dbReference type="ARBA" id="ARBA00023012"/>
    </source>
</evidence>
<dbReference type="Gene3D" id="3.30.565.10">
    <property type="entry name" value="Histidine kinase-like ATPase, C-terminal domain"/>
    <property type="match status" value="1"/>
</dbReference>
<feature type="transmembrane region" description="Helical" evidence="10">
    <location>
        <begin position="122"/>
        <end position="143"/>
    </location>
</feature>
<dbReference type="PANTHER" id="PTHR24421:SF10">
    <property type="entry name" value="NITRATE_NITRITE SENSOR PROTEIN NARQ"/>
    <property type="match status" value="1"/>
</dbReference>
<evidence type="ECO:0000256" key="3">
    <source>
        <dbReference type="ARBA" id="ARBA00022553"/>
    </source>
</evidence>
<keyword evidence="5" id="KW-0547">Nucleotide-binding</keyword>
<feature type="transmembrane region" description="Helical" evidence="10">
    <location>
        <begin position="37"/>
        <end position="53"/>
    </location>
</feature>
<dbReference type="InterPro" id="IPR036890">
    <property type="entry name" value="HATPase_C_sf"/>
</dbReference>
<dbReference type="SUPFAM" id="SSF55874">
    <property type="entry name" value="ATPase domain of HSP90 chaperone/DNA topoisomerase II/histidine kinase"/>
    <property type="match status" value="1"/>
</dbReference>
<dbReference type="Gene3D" id="1.20.5.1930">
    <property type="match status" value="1"/>
</dbReference>
<evidence type="ECO:0000313" key="13">
    <source>
        <dbReference type="Proteomes" id="UP000603369"/>
    </source>
</evidence>
<feature type="transmembrane region" description="Helical" evidence="10">
    <location>
        <begin position="97"/>
        <end position="116"/>
    </location>
</feature>
<dbReference type="CDD" id="cd16917">
    <property type="entry name" value="HATPase_UhpB-NarQ-NarX-like"/>
    <property type="match status" value="1"/>
</dbReference>
<gene>
    <name evidence="12" type="ORF">JDP02_06985</name>
</gene>
<dbReference type="InterPro" id="IPR011712">
    <property type="entry name" value="Sig_transdc_His_kin_sub3_dim/P"/>
</dbReference>
<dbReference type="EMBL" id="JAEHFL010000009">
    <property type="protein sequence ID" value="MBK3428258.1"/>
    <property type="molecule type" value="Genomic_DNA"/>
</dbReference>
<evidence type="ECO:0000256" key="7">
    <source>
        <dbReference type="ARBA" id="ARBA00022840"/>
    </source>
</evidence>
<comment type="caution">
    <text evidence="12">The sequence shown here is derived from an EMBL/GenBank/DDBJ whole genome shotgun (WGS) entry which is preliminary data.</text>
</comment>
<dbReference type="EC" id="2.7.13.3" evidence="2"/>